<comment type="caution">
    <text evidence="1">The sequence shown here is derived from an EMBL/GenBank/DDBJ whole genome shotgun (WGS) entry which is preliminary data.</text>
</comment>
<dbReference type="RefSeq" id="WP_112025083.1">
    <property type="nucleotide sequence ID" value="NZ_CASDMK010000031.1"/>
</dbReference>
<evidence type="ECO:0000313" key="2">
    <source>
        <dbReference type="Proteomes" id="UP000533482"/>
    </source>
</evidence>
<evidence type="ECO:0000313" key="1">
    <source>
        <dbReference type="EMBL" id="EFE8676364.1"/>
    </source>
</evidence>
<dbReference type="InterPro" id="IPR024684">
    <property type="entry name" value="Tscrpt_act_PerC/SfV_Orf40"/>
</dbReference>
<name>A0A7Z7PJM4_ECOLX</name>
<protein>
    <submittedName>
        <fullName evidence="1">PerC family transcriptional regulator</fullName>
    </submittedName>
</protein>
<proteinExistence type="predicted"/>
<dbReference type="Proteomes" id="UP000533482">
    <property type="component" value="Unassembled WGS sequence"/>
</dbReference>
<dbReference type="EMBL" id="AASOHJ010000065">
    <property type="protein sequence ID" value="EFE8676364.1"/>
    <property type="molecule type" value="Genomic_DNA"/>
</dbReference>
<accession>A0A7Z7PJM4</accession>
<organism evidence="1 2">
    <name type="scientific">Escherichia coli</name>
    <dbReference type="NCBI Taxonomy" id="562"/>
    <lineage>
        <taxon>Bacteria</taxon>
        <taxon>Pseudomonadati</taxon>
        <taxon>Pseudomonadota</taxon>
        <taxon>Gammaproteobacteria</taxon>
        <taxon>Enterobacterales</taxon>
        <taxon>Enterobacteriaceae</taxon>
        <taxon>Escherichia</taxon>
    </lineage>
</organism>
<reference evidence="1 2" key="1">
    <citation type="submission" date="2019-09" db="EMBL/GenBank/DDBJ databases">
        <authorList>
            <consortium name="NARMS: The National Antimicrobial Resistance Monitoring System"/>
        </authorList>
    </citation>
    <scope>NUCLEOTIDE SEQUENCE [LARGE SCALE GENOMIC DNA]</scope>
    <source>
        <strain evidence="1 2">FSIS11923834</strain>
    </source>
</reference>
<dbReference type="Pfam" id="PF06069">
    <property type="entry name" value="PerC"/>
    <property type="match status" value="1"/>
</dbReference>
<dbReference type="AlphaFoldDB" id="A0A7Z7PJM4"/>
<sequence>MIKDDKAEKLESMGLYRRAAVRWTDVMLRAKNDTERKYAFLRRQECMHKLTRQSGEQESRIGVNEINKAIKRTYEKMGIITDKHAFGNYHK</sequence>
<gene>
    <name evidence="1" type="ORF">F7N46_25325</name>
</gene>